<dbReference type="Proteomes" id="UP000694044">
    <property type="component" value="Unassembled WGS sequence"/>
</dbReference>
<organism evidence="2 3">
    <name type="scientific">Phytophthora pseudosyringae</name>
    <dbReference type="NCBI Taxonomy" id="221518"/>
    <lineage>
        <taxon>Eukaryota</taxon>
        <taxon>Sar</taxon>
        <taxon>Stramenopiles</taxon>
        <taxon>Oomycota</taxon>
        <taxon>Peronosporomycetes</taxon>
        <taxon>Peronosporales</taxon>
        <taxon>Peronosporaceae</taxon>
        <taxon>Phytophthora</taxon>
    </lineage>
</organism>
<feature type="region of interest" description="Disordered" evidence="1">
    <location>
        <begin position="1"/>
        <end position="71"/>
    </location>
</feature>
<keyword evidence="3" id="KW-1185">Reference proteome</keyword>
<protein>
    <submittedName>
        <fullName evidence="2">Uncharacterized protein</fullName>
    </submittedName>
</protein>
<comment type="caution">
    <text evidence="2">The sequence shown here is derived from an EMBL/GenBank/DDBJ whole genome shotgun (WGS) entry which is preliminary data.</text>
</comment>
<name>A0A8T1WGS7_9STRA</name>
<reference evidence="2" key="1">
    <citation type="submission" date="2021-02" db="EMBL/GenBank/DDBJ databases">
        <authorList>
            <person name="Palmer J.M."/>
        </authorList>
    </citation>
    <scope>NUCLEOTIDE SEQUENCE</scope>
    <source>
        <strain evidence="2">SCRP734</strain>
    </source>
</reference>
<evidence type="ECO:0000313" key="2">
    <source>
        <dbReference type="EMBL" id="KAG7393342.1"/>
    </source>
</evidence>
<evidence type="ECO:0000256" key="1">
    <source>
        <dbReference type="SAM" id="MobiDB-lite"/>
    </source>
</evidence>
<sequence length="166" mass="18600">MVFQKDEVANALRNRERSTDNERRSHKRSSEESKGGTQPKQKRVLHQDSDSSDRGQDVDLPPRSVAAPAARTLRNESVLNSTRLLQNFHAPGAFGVSLDNFFDAKRVAFASTSGRTVKQRILQCELSKQEKLVECHLLAEKTYAPSAKLNAGVPEEIVERTMPLRD</sequence>
<feature type="compositionally biased region" description="Basic and acidic residues" evidence="1">
    <location>
        <begin position="1"/>
        <end position="34"/>
    </location>
</feature>
<proteinExistence type="predicted"/>
<evidence type="ECO:0000313" key="3">
    <source>
        <dbReference type="Proteomes" id="UP000694044"/>
    </source>
</evidence>
<feature type="compositionally biased region" description="Basic and acidic residues" evidence="1">
    <location>
        <begin position="45"/>
        <end position="57"/>
    </location>
</feature>
<dbReference type="EMBL" id="JAGDFM010000004">
    <property type="protein sequence ID" value="KAG7393342.1"/>
    <property type="molecule type" value="Genomic_DNA"/>
</dbReference>
<accession>A0A8T1WGS7</accession>
<gene>
    <name evidence="2" type="ORF">PHYPSEUDO_009546</name>
</gene>
<dbReference type="AlphaFoldDB" id="A0A8T1WGS7"/>